<dbReference type="Proteomes" id="UP000249135">
    <property type="component" value="Unassembled WGS sequence"/>
</dbReference>
<proteinExistence type="predicted"/>
<evidence type="ECO:0000256" key="2">
    <source>
        <dbReference type="SAM" id="SignalP"/>
    </source>
</evidence>
<feature type="signal peptide" evidence="2">
    <location>
        <begin position="1"/>
        <end position="18"/>
    </location>
</feature>
<evidence type="ECO:0000313" key="5">
    <source>
        <dbReference type="Proteomes" id="UP000249135"/>
    </source>
</evidence>
<evidence type="ECO:0000313" key="4">
    <source>
        <dbReference type="EMBL" id="PZQ77446.1"/>
    </source>
</evidence>
<feature type="region of interest" description="Disordered" evidence="1">
    <location>
        <begin position="192"/>
        <end position="222"/>
    </location>
</feature>
<keyword evidence="2" id="KW-0732">Signal</keyword>
<feature type="compositionally biased region" description="Low complexity" evidence="1">
    <location>
        <begin position="207"/>
        <end position="222"/>
    </location>
</feature>
<comment type="caution">
    <text evidence="4">The sequence shown here is derived from an EMBL/GenBank/DDBJ whole genome shotgun (WGS) entry which is preliminary data.</text>
</comment>
<dbReference type="Pfam" id="PF13590">
    <property type="entry name" value="DUF4136"/>
    <property type="match status" value="1"/>
</dbReference>
<name>A0A2W5QKA8_VARPD</name>
<accession>A0A2W5QKA8</accession>
<feature type="domain" description="DUF4136" evidence="3">
    <location>
        <begin position="42"/>
        <end position="193"/>
    </location>
</feature>
<protein>
    <recommendedName>
        <fullName evidence="3">DUF4136 domain-containing protein</fullName>
    </recommendedName>
</protein>
<gene>
    <name evidence="4" type="ORF">DI563_03705</name>
</gene>
<evidence type="ECO:0000259" key="3">
    <source>
        <dbReference type="Pfam" id="PF13590"/>
    </source>
</evidence>
<organism evidence="4 5">
    <name type="scientific">Variovorax paradoxus</name>
    <dbReference type="NCBI Taxonomy" id="34073"/>
    <lineage>
        <taxon>Bacteria</taxon>
        <taxon>Pseudomonadati</taxon>
        <taxon>Pseudomonadota</taxon>
        <taxon>Betaproteobacteria</taxon>
        <taxon>Burkholderiales</taxon>
        <taxon>Comamonadaceae</taxon>
        <taxon>Variovorax</taxon>
    </lineage>
</organism>
<reference evidence="4 5" key="1">
    <citation type="submission" date="2017-08" db="EMBL/GenBank/DDBJ databases">
        <title>Infants hospitalized years apart are colonized by the same room-sourced microbial strains.</title>
        <authorList>
            <person name="Brooks B."/>
            <person name="Olm M.R."/>
            <person name="Firek B.A."/>
            <person name="Baker R."/>
            <person name="Thomas B.C."/>
            <person name="Morowitz M.J."/>
            <person name="Banfield J.F."/>
        </authorList>
    </citation>
    <scope>NUCLEOTIDE SEQUENCE [LARGE SCALE GENOMIC DNA]</scope>
    <source>
        <strain evidence="4">S2_005_003_R2_41</strain>
    </source>
</reference>
<feature type="chain" id="PRO_5015948919" description="DUF4136 domain-containing protein" evidence="2">
    <location>
        <begin position="19"/>
        <end position="222"/>
    </location>
</feature>
<dbReference type="AlphaFoldDB" id="A0A2W5QKA8"/>
<dbReference type="InterPro" id="IPR025411">
    <property type="entry name" value="DUF4136"/>
</dbReference>
<evidence type="ECO:0000256" key="1">
    <source>
        <dbReference type="SAM" id="MobiDB-lite"/>
    </source>
</evidence>
<dbReference type="EMBL" id="QFPP01000019">
    <property type="protein sequence ID" value="PZQ77446.1"/>
    <property type="molecule type" value="Genomic_DNA"/>
</dbReference>
<sequence>MRRALYAPFLIATSLALAGCATSWTVDSQVRSFSQLGALPAEPTYRFDRLPSQQAHGAAQDEVEAMAAPALAAVGLRRDDAHPRYAVQVTARVAPQLSPWADPWWGPGWGPGWGGGLGYGRGWRGSAWYGGWGWGPGFGPPPDPWYGREVSVVMRELPSNQVVYETRARNDGPYSDSRAVLPVMFQAALQGFPTPPQGERRVDITLPPKGAQAAAAPASAPR</sequence>
<dbReference type="PROSITE" id="PS51257">
    <property type="entry name" value="PROKAR_LIPOPROTEIN"/>
    <property type="match status" value="1"/>
</dbReference>